<dbReference type="EMBL" id="LVXZ01000012">
    <property type="protein sequence ID" value="OAP93326.1"/>
    <property type="molecule type" value="Genomic_DNA"/>
</dbReference>
<evidence type="ECO:0000313" key="3">
    <source>
        <dbReference type="Proteomes" id="UP000078302"/>
    </source>
</evidence>
<organism evidence="2 3">
    <name type="scientific">Acidithiobacillus ferrooxidans</name>
    <name type="common">Thiobacillus ferrooxidans</name>
    <dbReference type="NCBI Taxonomy" id="920"/>
    <lineage>
        <taxon>Bacteria</taxon>
        <taxon>Pseudomonadati</taxon>
        <taxon>Pseudomonadota</taxon>
        <taxon>Acidithiobacillia</taxon>
        <taxon>Acidithiobacillales</taxon>
        <taxon>Acidithiobacillaceae</taxon>
        <taxon>Acidithiobacillus</taxon>
    </lineage>
</organism>
<dbReference type="Proteomes" id="UP000078302">
    <property type="component" value="Unassembled WGS sequence"/>
</dbReference>
<comment type="caution">
    <text evidence="2">The sequence shown here is derived from an EMBL/GenBank/DDBJ whole genome shotgun (WGS) entry which is preliminary data.</text>
</comment>
<feature type="transmembrane region" description="Helical" evidence="1">
    <location>
        <begin position="468"/>
        <end position="488"/>
    </location>
</feature>
<evidence type="ECO:0000256" key="1">
    <source>
        <dbReference type="SAM" id="Phobius"/>
    </source>
</evidence>
<dbReference type="InterPro" id="IPR011055">
    <property type="entry name" value="Dup_hybrid_motif"/>
</dbReference>
<dbReference type="AlphaFoldDB" id="A0A179BNJ8"/>
<name>A0A179BNJ8_ACIFR</name>
<proteinExistence type="predicted"/>
<keyword evidence="1" id="KW-0812">Transmembrane</keyword>
<dbReference type="OrthoDB" id="9808681at2"/>
<evidence type="ECO:0000313" key="2">
    <source>
        <dbReference type="EMBL" id="OAP93326.1"/>
    </source>
</evidence>
<dbReference type="InterPro" id="IPR023346">
    <property type="entry name" value="Lysozyme-like_dom_sf"/>
</dbReference>
<dbReference type="SUPFAM" id="SSF51261">
    <property type="entry name" value="Duplicated hybrid motif"/>
    <property type="match status" value="1"/>
</dbReference>
<accession>A0A179BNJ8</accession>
<dbReference type="Gene3D" id="2.70.70.10">
    <property type="entry name" value="Glucose Permease (Domain IIA)"/>
    <property type="match status" value="1"/>
</dbReference>
<gene>
    <name evidence="2" type="ORF">A4H96_00870</name>
</gene>
<keyword evidence="1" id="KW-1133">Transmembrane helix</keyword>
<reference evidence="2 3" key="1">
    <citation type="submission" date="2016-04" db="EMBL/GenBank/DDBJ databases">
        <title>Acidithiobacillus ferrooxidans genome sequencing and assembly.</title>
        <authorList>
            <person name="Zhou Z."/>
        </authorList>
    </citation>
    <scope>NUCLEOTIDE SEQUENCE [LARGE SCALE GENOMIC DNA]</scope>
    <source>
        <strain evidence="2 3">BY0502</strain>
    </source>
</reference>
<keyword evidence="3" id="KW-1185">Reference proteome</keyword>
<dbReference type="SUPFAM" id="SSF53955">
    <property type="entry name" value="Lysozyme-like"/>
    <property type="match status" value="1"/>
</dbReference>
<keyword evidence="1" id="KW-0472">Membrane</keyword>
<protein>
    <submittedName>
        <fullName evidence="2">Uncharacterized protein</fullName>
    </submittedName>
</protein>
<feature type="transmembrane region" description="Helical" evidence="1">
    <location>
        <begin position="494"/>
        <end position="518"/>
    </location>
</feature>
<sequence length="527" mass="53493">MIGGRPGALRKGLLAVFAVSNTAGPLTSAIAATYPIDGPVVNAFGMQKTGGTYAANNAETYQPAPGSVVRTPISGVIQSTSQSGSGTTITISGPGNSQVQLSGLAVGVVTPGQAVPAGAQIGIAGANGSNGAGYVTAKTSVGGSPVNPTTMIQSPNSAYANQVTYQQNQNFVSATGKELPGNLPQNAVQQASLEKQVRQAVGRQSLLGFVGSVPQGVATTPSPASSSPSEDGIPVRVPVPAIIGQCETSVPPVIMTAIINQETHGNPYEIYDNTAEQSLTFPSYAAAVATGEQLRAEGHSVDEGITQVNSVYHPQYSCPYLFTPCTGIKAGAHVFSGMWQKYGAGSSNILVGAYRSIEHYNGNAQSSKCYGEEALMSIGINIGLHECGGTVSARGREPEILKIEDAAGGYLKSGTAMVNGGIVSVETGANNIINLAKSTFDGSSTNNAATHAKQKQNSMQKKANTSTGLIDAIIIVLAIIALLIFLLFTGAMSITALATVGSLLVSGVSSIASSAAAAGAKIGKFGR</sequence>